<organism evidence="2 3">
    <name type="scientific">Methanonatronarchaeum thermophilum</name>
    <dbReference type="NCBI Taxonomy" id="1927129"/>
    <lineage>
        <taxon>Archaea</taxon>
        <taxon>Methanobacteriati</taxon>
        <taxon>Methanobacteriota</taxon>
        <taxon>Methanonatronarchaeia</taxon>
        <taxon>Methanonatronarchaeales</taxon>
        <taxon>Methanonatronarchaeaceae</taxon>
        <taxon>Methanonatronarchaeum</taxon>
    </lineage>
</organism>
<dbReference type="InterPro" id="IPR004013">
    <property type="entry name" value="PHP_dom"/>
</dbReference>
<dbReference type="NCBIfam" id="NF004981">
    <property type="entry name" value="PRK06361.1"/>
    <property type="match status" value="1"/>
</dbReference>
<keyword evidence="3" id="KW-1185">Reference proteome</keyword>
<proteinExistence type="predicted"/>
<dbReference type="Proteomes" id="UP000195137">
    <property type="component" value="Unassembled WGS sequence"/>
</dbReference>
<dbReference type="Gene3D" id="3.20.20.140">
    <property type="entry name" value="Metal-dependent hydrolases"/>
    <property type="match status" value="1"/>
</dbReference>
<dbReference type="InterPro" id="IPR050243">
    <property type="entry name" value="PHP_phosphatase"/>
</dbReference>
<protein>
    <submittedName>
        <fullName evidence="2">Histidinol phosphatase HIS2, PHP superfamily</fullName>
    </submittedName>
</protein>
<feature type="domain" description="Polymerase/histidinol phosphatase N-terminal" evidence="1">
    <location>
        <begin position="3"/>
        <end position="72"/>
    </location>
</feature>
<dbReference type="GO" id="GO:0005829">
    <property type="term" value="C:cytosol"/>
    <property type="evidence" value="ECO:0007669"/>
    <property type="project" value="TreeGrafter"/>
</dbReference>
<dbReference type="InterPro" id="IPR003141">
    <property type="entry name" value="Pol/His_phosphatase_N"/>
</dbReference>
<dbReference type="InterPro" id="IPR016195">
    <property type="entry name" value="Pol/histidinol_Pase-like"/>
</dbReference>
<dbReference type="EMBL" id="MRZU01000002">
    <property type="protein sequence ID" value="OUJ19371.1"/>
    <property type="molecule type" value="Genomic_DNA"/>
</dbReference>
<dbReference type="PANTHER" id="PTHR36928">
    <property type="entry name" value="PHOSPHATASE YCDX-RELATED"/>
    <property type="match status" value="1"/>
</dbReference>
<dbReference type="GO" id="GO:0008270">
    <property type="term" value="F:zinc ion binding"/>
    <property type="evidence" value="ECO:0007669"/>
    <property type="project" value="TreeGrafter"/>
</dbReference>
<dbReference type="SMART" id="SM00481">
    <property type="entry name" value="POLIIIAc"/>
    <property type="match status" value="1"/>
</dbReference>
<evidence type="ECO:0000259" key="1">
    <source>
        <dbReference type="SMART" id="SM00481"/>
    </source>
</evidence>
<evidence type="ECO:0000313" key="3">
    <source>
        <dbReference type="Proteomes" id="UP000195137"/>
    </source>
</evidence>
<gene>
    <name evidence="2" type="ORF">AMET1_0040</name>
</gene>
<dbReference type="PANTHER" id="PTHR36928:SF1">
    <property type="entry name" value="PHOSPHATASE YCDX-RELATED"/>
    <property type="match status" value="1"/>
</dbReference>
<name>A0A1Y3GD41_9EURY</name>
<accession>A0A1Y3GD41</accession>
<dbReference type="CDD" id="cd07432">
    <property type="entry name" value="PHP_HisPPase"/>
    <property type="match status" value="1"/>
</dbReference>
<reference evidence="2 3" key="1">
    <citation type="submission" date="2016-12" db="EMBL/GenBank/DDBJ databases">
        <title>Discovery of methanogenic haloarchaea.</title>
        <authorList>
            <person name="Sorokin D.Y."/>
            <person name="Makarova K.S."/>
            <person name="Abbas B."/>
            <person name="Ferrer M."/>
            <person name="Golyshin P.N."/>
        </authorList>
    </citation>
    <scope>NUCLEOTIDE SEQUENCE [LARGE SCALE GENOMIC DNA]</scope>
    <source>
        <strain evidence="2">AMET1</strain>
    </source>
</reference>
<dbReference type="Pfam" id="PF02811">
    <property type="entry name" value="PHP"/>
    <property type="match status" value="1"/>
</dbReference>
<sequence>MISDFHIHSIYSDGELLPAEIAERYRVNGFDAIAITDHIDFSNLNVIEKLKKLKKEIDTPEFIVGAELTFTPPQKINKLAKKARNHGAEIIVMHGESPVEPVPKGTNIAAIESEQIDILAHPGYITDEMAIKAREKNVYLEITSRCGHCYTNGHVAKKATQHNAPLIINSDSHQLKDLLTPKKAKKVGLGAGLPEKQIEKIINKNPKKILKKTK</sequence>
<dbReference type="RefSeq" id="WP_086636474.1">
    <property type="nucleotide sequence ID" value="NZ_MRZU01000002.1"/>
</dbReference>
<comment type="caution">
    <text evidence="2">The sequence shown here is derived from an EMBL/GenBank/DDBJ whole genome shotgun (WGS) entry which is preliminary data.</text>
</comment>
<dbReference type="SUPFAM" id="SSF89550">
    <property type="entry name" value="PHP domain-like"/>
    <property type="match status" value="1"/>
</dbReference>
<dbReference type="AlphaFoldDB" id="A0A1Y3GD41"/>
<dbReference type="OrthoDB" id="9968at2157"/>
<dbReference type="GO" id="GO:0042578">
    <property type="term" value="F:phosphoric ester hydrolase activity"/>
    <property type="evidence" value="ECO:0007669"/>
    <property type="project" value="TreeGrafter"/>
</dbReference>
<evidence type="ECO:0000313" key="2">
    <source>
        <dbReference type="EMBL" id="OUJ19371.1"/>
    </source>
</evidence>